<keyword evidence="3" id="KW-1185">Reference proteome</keyword>
<sequence length="78" mass="8469">MQAPRQQQTQRSLLRLAPPQATDSTTPANSAHNQDGKPTPGGIKLIPPTVTKQFGINKHEMEPRNHGKKDSADAKSNC</sequence>
<gene>
    <name evidence="2" type="ORF">M0R45_010402</name>
</gene>
<dbReference type="Proteomes" id="UP001457282">
    <property type="component" value="Unassembled WGS sequence"/>
</dbReference>
<organism evidence="2 3">
    <name type="scientific">Rubus argutus</name>
    <name type="common">Southern blackberry</name>
    <dbReference type="NCBI Taxonomy" id="59490"/>
    <lineage>
        <taxon>Eukaryota</taxon>
        <taxon>Viridiplantae</taxon>
        <taxon>Streptophyta</taxon>
        <taxon>Embryophyta</taxon>
        <taxon>Tracheophyta</taxon>
        <taxon>Spermatophyta</taxon>
        <taxon>Magnoliopsida</taxon>
        <taxon>eudicotyledons</taxon>
        <taxon>Gunneridae</taxon>
        <taxon>Pentapetalae</taxon>
        <taxon>rosids</taxon>
        <taxon>fabids</taxon>
        <taxon>Rosales</taxon>
        <taxon>Rosaceae</taxon>
        <taxon>Rosoideae</taxon>
        <taxon>Rosoideae incertae sedis</taxon>
        <taxon>Rubus</taxon>
    </lineage>
</organism>
<reference evidence="2 3" key="1">
    <citation type="journal article" date="2023" name="G3 (Bethesda)">
        <title>A chromosome-length genome assembly and annotation of blackberry (Rubus argutus, cv. 'Hillquist').</title>
        <authorList>
            <person name="Bruna T."/>
            <person name="Aryal R."/>
            <person name="Dudchenko O."/>
            <person name="Sargent D.J."/>
            <person name="Mead D."/>
            <person name="Buti M."/>
            <person name="Cavallini A."/>
            <person name="Hytonen T."/>
            <person name="Andres J."/>
            <person name="Pham M."/>
            <person name="Weisz D."/>
            <person name="Mascagni F."/>
            <person name="Usai G."/>
            <person name="Natali L."/>
            <person name="Bassil N."/>
            <person name="Fernandez G.E."/>
            <person name="Lomsadze A."/>
            <person name="Armour M."/>
            <person name="Olukolu B."/>
            <person name="Poorten T."/>
            <person name="Britton C."/>
            <person name="Davik J."/>
            <person name="Ashrafi H."/>
            <person name="Aiden E.L."/>
            <person name="Borodovsky M."/>
            <person name="Worthington M."/>
        </authorList>
    </citation>
    <scope>NUCLEOTIDE SEQUENCE [LARGE SCALE GENOMIC DNA]</scope>
    <source>
        <strain evidence="2">PI 553951</strain>
    </source>
</reference>
<accession>A0AAW1Y7U1</accession>
<dbReference type="AlphaFoldDB" id="A0AAW1Y7U1"/>
<comment type="caution">
    <text evidence="2">The sequence shown here is derived from an EMBL/GenBank/DDBJ whole genome shotgun (WGS) entry which is preliminary data.</text>
</comment>
<evidence type="ECO:0000313" key="3">
    <source>
        <dbReference type="Proteomes" id="UP001457282"/>
    </source>
</evidence>
<feature type="compositionally biased region" description="Low complexity" evidence="1">
    <location>
        <begin position="1"/>
        <end position="16"/>
    </location>
</feature>
<evidence type="ECO:0000313" key="2">
    <source>
        <dbReference type="EMBL" id="KAK9944856.1"/>
    </source>
</evidence>
<evidence type="ECO:0000256" key="1">
    <source>
        <dbReference type="SAM" id="MobiDB-lite"/>
    </source>
</evidence>
<feature type="compositionally biased region" description="Basic and acidic residues" evidence="1">
    <location>
        <begin position="57"/>
        <end position="78"/>
    </location>
</feature>
<protein>
    <submittedName>
        <fullName evidence="2">Uncharacterized protein</fullName>
    </submittedName>
</protein>
<feature type="compositionally biased region" description="Polar residues" evidence="1">
    <location>
        <begin position="21"/>
        <end position="33"/>
    </location>
</feature>
<feature type="region of interest" description="Disordered" evidence="1">
    <location>
        <begin position="1"/>
        <end position="78"/>
    </location>
</feature>
<proteinExistence type="predicted"/>
<dbReference type="EMBL" id="JBEDUW010000002">
    <property type="protein sequence ID" value="KAK9944856.1"/>
    <property type="molecule type" value="Genomic_DNA"/>
</dbReference>
<name>A0AAW1Y7U1_RUBAR</name>